<dbReference type="InterPro" id="IPR014048">
    <property type="entry name" value="MethylDNA_cys_MeTrfase_DNA-bd"/>
</dbReference>
<keyword evidence="7" id="KW-0234">DNA repair</keyword>
<dbReference type="CDD" id="cd06445">
    <property type="entry name" value="ATase"/>
    <property type="match status" value="1"/>
</dbReference>
<keyword evidence="5 10" id="KW-0808">Transferase</keyword>
<dbReference type="Gene3D" id="1.10.10.10">
    <property type="entry name" value="Winged helix-like DNA-binding domain superfamily/Winged helix DNA-binding domain"/>
    <property type="match status" value="1"/>
</dbReference>
<dbReference type="FunFam" id="1.10.10.10:FF:000214">
    <property type="entry name" value="Methylated-DNA--protein-cysteine methyltransferase"/>
    <property type="match status" value="1"/>
</dbReference>
<evidence type="ECO:0000256" key="2">
    <source>
        <dbReference type="ARBA" id="ARBA00008711"/>
    </source>
</evidence>
<dbReference type="GO" id="GO:0003908">
    <property type="term" value="F:methylated-DNA-[protein]-cysteine S-methyltransferase activity"/>
    <property type="evidence" value="ECO:0007669"/>
    <property type="project" value="UniProtKB-EC"/>
</dbReference>
<evidence type="ECO:0000256" key="7">
    <source>
        <dbReference type="ARBA" id="ARBA00023204"/>
    </source>
</evidence>
<proteinExistence type="inferred from homology"/>
<evidence type="ECO:0000256" key="3">
    <source>
        <dbReference type="ARBA" id="ARBA00011918"/>
    </source>
</evidence>
<keyword evidence="11" id="KW-1185">Reference proteome</keyword>
<gene>
    <name evidence="10" type="primary">adaB</name>
    <name evidence="10" type="ORF">HMPREF0539_0200</name>
</gene>
<dbReference type="HOGENOM" id="CLU_000445_52_2_9"/>
<sequence length="192" mass="21693">MDRLASLIATRFAIIFFLSGRFFSGKDFSMQYTWLNMPEHNYLIVVDQGKLAFVGSPDAKLSEATRYIKGPLVFDREEMLPFRNAIYDYLSGDSREIAVPLVFHGTKLQVAVWRYLMTIPYGETRTYKQVAVAVDRPRAFQAIGNAVGRNPLMMAIPCHRVLRTDGGLGGFRGGLTLKRKLLALEQGQHPTF</sequence>
<evidence type="ECO:0000256" key="4">
    <source>
        <dbReference type="ARBA" id="ARBA00022603"/>
    </source>
</evidence>
<comment type="catalytic activity">
    <reaction evidence="1">
        <text>a 4-O-methyl-thymidine in DNA + L-cysteinyl-[protein] = a thymidine in DNA + S-methyl-L-cysteinyl-[protein]</text>
        <dbReference type="Rhea" id="RHEA:53428"/>
        <dbReference type="Rhea" id="RHEA-COMP:10131"/>
        <dbReference type="Rhea" id="RHEA-COMP:10132"/>
        <dbReference type="Rhea" id="RHEA-COMP:13555"/>
        <dbReference type="Rhea" id="RHEA-COMP:13556"/>
        <dbReference type="ChEBI" id="CHEBI:29950"/>
        <dbReference type="ChEBI" id="CHEBI:82612"/>
        <dbReference type="ChEBI" id="CHEBI:137386"/>
        <dbReference type="ChEBI" id="CHEBI:137387"/>
        <dbReference type="EC" id="2.1.1.63"/>
    </reaction>
</comment>
<dbReference type="Pfam" id="PF01035">
    <property type="entry name" value="DNA_binding_1"/>
    <property type="match status" value="1"/>
</dbReference>
<keyword evidence="6" id="KW-0227">DNA damage</keyword>
<dbReference type="InterPro" id="IPR001497">
    <property type="entry name" value="MethylDNA_cys_MeTrfase_AS"/>
</dbReference>
<dbReference type="NCBIfam" id="TIGR00589">
    <property type="entry name" value="ogt"/>
    <property type="match status" value="1"/>
</dbReference>
<dbReference type="InterPro" id="IPR036388">
    <property type="entry name" value="WH-like_DNA-bd_sf"/>
</dbReference>
<organism evidence="10 11">
    <name type="scientific">Lacticaseibacillus rhamnosus (strain LMS2-1)</name>
    <dbReference type="NCBI Taxonomy" id="525361"/>
    <lineage>
        <taxon>Bacteria</taxon>
        <taxon>Bacillati</taxon>
        <taxon>Bacillota</taxon>
        <taxon>Bacilli</taxon>
        <taxon>Lactobacillales</taxon>
        <taxon>Lactobacillaceae</taxon>
        <taxon>Lacticaseibacillus</taxon>
    </lineage>
</organism>
<evidence type="ECO:0000256" key="6">
    <source>
        <dbReference type="ARBA" id="ARBA00022763"/>
    </source>
</evidence>
<dbReference type="PANTHER" id="PTHR10815">
    <property type="entry name" value="METHYLATED-DNA--PROTEIN-CYSTEINE METHYLTRANSFERASE"/>
    <property type="match status" value="1"/>
</dbReference>
<dbReference type="GO" id="GO:0032259">
    <property type="term" value="P:methylation"/>
    <property type="evidence" value="ECO:0007669"/>
    <property type="project" value="UniProtKB-KW"/>
</dbReference>
<dbReference type="EMBL" id="ACIZ01000013">
    <property type="protein sequence ID" value="EEN81742.1"/>
    <property type="molecule type" value="Genomic_DNA"/>
</dbReference>
<reference evidence="10" key="1">
    <citation type="submission" date="2009-01" db="EMBL/GenBank/DDBJ databases">
        <authorList>
            <person name="Qin X."/>
            <person name="Bachman B."/>
            <person name="Battles P."/>
            <person name="Bell A."/>
            <person name="Bess C."/>
            <person name="Bickham C."/>
            <person name="Chaboub L."/>
            <person name="Chen D."/>
            <person name="Coyle M."/>
            <person name="Deiros D.R."/>
            <person name="Dinh H."/>
            <person name="Forbes L."/>
            <person name="Fowler G."/>
            <person name="Francisco L."/>
            <person name="Fu Q."/>
            <person name="Gubbala S."/>
            <person name="Hale W."/>
            <person name="Han Y."/>
            <person name="Hemphill L."/>
            <person name="Highlander S.K."/>
            <person name="Hirani K."/>
            <person name="Hogues M."/>
            <person name="Jackson L."/>
            <person name="Jakkamsetti A."/>
            <person name="Javaid M."/>
            <person name="Jiang H."/>
            <person name="Korchina V."/>
            <person name="Kovar C."/>
            <person name="Lara F."/>
            <person name="Lee S."/>
            <person name="Mata R."/>
            <person name="Mathew T."/>
            <person name="Moen C."/>
            <person name="Morales K."/>
            <person name="Munidasa M."/>
            <person name="Nazareth L."/>
            <person name="Ngo R."/>
            <person name="Nguyen L."/>
            <person name="Okwuonu G."/>
            <person name="Ongeri F."/>
            <person name="Patil S."/>
            <person name="Petrosino J."/>
            <person name="Pham C."/>
            <person name="Pham P."/>
            <person name="Pu L.-L."/>
            <person name="Puazo M."/>
            <person name="Raj R."/>
            <person name="Reid J."/>
            <person name="Rouhana J."/>
            <person name="Saada N."/>
            <person name="Shang Y."/>
            <person name="Simmons D."/>
            <person name="Thornton R."/>
            <person name="Warren J."/>
            <person name="Weissenberger G."/>
            <person name="Zhang J."/>
            <person name="Zhang L."/>
            <person name="Zhou C."/>
            <person name="Zhu D."/>
            <person name="Muzny D."/>
            <person name="Worley K."/>
            <person name="Gibbs R."/>
        </authorList>
    </citation>
    <scope>NUCLEOTIDE SEQUENCE [LARGE SCALE GENOMIC DNA]</scope>
    <source>
        <strain evidence="10">LMS2-1</strain>
    </source>
</reference>
<dbReference type="PROSITE" id="PS00374">
    <property type="entry name" value="MGMT"/>
    <property type="match status" value="1"/>
</dbReference>
<dbReference type="AlphaFoldDB" id="C2JTG6"/>
<dbReference type="InterPro" id="IPR036217">
    <property type="entry name" value="MethylDNA_cys_MeTrfase_DNAb"/>
</dbReference>
<protein>
    <recommendedName>
        <fullName evidence="3">methylated-DNA--[protein]-cysteine S-methyltransferase</fullName>
        <ecNumber evidence="3">2.1.1.63</ecNumber>
    </recommendedName>
</protein>
<dbReference type="SUPFAM" id="SSF46767">
    <property type="entry name" value="Methylated DNA-protein cysteine methyltransferase, C-terminal domain"/>
    <property type="match status" value="1"/>
</dbReference>
<evidence type="ECO:0000313" key="10">
    <source>
        <dbReference type="EMBL" id="EEN81742.1"/>
    </source>
</evidence>
<dbReference type="PANTHER" id="PTHR10815:SF12">
    <property type="entry name" value="METHYLATED-DNA--PROTEIN-CYSTEINE METHYLTRANSFERASE, INDUCIBLE"/>
    <property type="match status" value="1"/>
</dbReference>
<name>C2JTG6_LACRM</name>
<evidence type="ECO:0000256" key="5">
    <source>
        <dbReference type="ARBA" id="ARBA00022679"/>
    </source>
</evidence>
<evidence type="ECO:0000313" key="11">
    <source>
        <dbReference type="Proteomes" id="UP000004525"/>
    </source>
</evidence>
<dbReference type="Proteomes" id="UP000004525">
    <property type="component" value="Unassembled WGS sequence"/>
</dbReference>
<feature type="domain" description="Methylated-DNA-[protein]-cysteine S-methyltransferase DNA binding" evidence="9">
    <location>
        <begin position="108"/>
        <end position="186"/>
    </location>
</feature>
<evidence type="ECO:0000259" key="9">
    <source>
        <dbReference type="Pfam" id="PF01035"/>
    </source>
</evidence>
<comment type="catalytic activity">
    <reaction evidence="8">
        <text>a 6-O-methyl-2'-deoxyguanosine in DNA + L-cysteinyl-[protein] = S-methyl-L-cysteinyl-[protein] + a 2'-deoxyguanosine in DNA</text>
        <dbReference type="Rhea" id="RHEA:24000"/>
        <dbReference type="Rhea" id="RHEA-COMP:10131"/>
        <dbReference type="Rhea" id="RHEA-COMP:10132"/>
        <dbReference type="Rhea" id="RHEA-COMP:11367"/>
        <dbReference type="Rhea" id="RHEA-COMP:11368"/>
        <dbReference type="ChEBI" id="CHEBI:29950"/>
        <dbReference type="ChEBI" id="CHEBI:82612"/>
        <dbReference type="ChEBI" id="CHEBI:85445"/>
        <dbReference type="ChEBI" id="CHEBI:85448"/>
        <dbReference type="EC" id="2.1.1.63"/>
    </reaction>
</comment>
<comment type="caution">
    <text evidence="10">The sequence shown here is derived from an EMBL/GenBank/DDBJ whole genome shotgun (WGS) entry which is preliminary data.</text>
</comment>
<dbReference type="GO" id="GO:0006281">
    <property type="term" value="P:DNA repair"/>
    <property type="evidence" value="ECO:0007669"/>
    <property type="project" value="UniProtKB-KW"/>
</dbReference>
<evidence type="ECO:0000256" key="8">
    <source>
        <dbReference type="ARBA" id="ARBA00049348"/>
    </source>
</evidence>
<keyword evidence="4 10" id="KW-0489">Methyltransferase</keyword>
<accession>C2JTG6</accession>
<dbReference type="EC" id="2.1.1.63" evidence="3"/>
<evidence type="ECO:0000256" key="1">
    <source>
        <dbReference type="ARBA" id="ARBA00001286"/>
    </source>
</evidence>
<comment type="similarity">
    <text evidence="2">Belongs to the MGMT family.</text>
</comment>